<organism evidence="1">
    <name type="scientific">marine sediment metagenome</name>
    <dbReference type="NCBI Taxonomy" id="412755"/>
    <lineage>
        <taxon>unclassified sequences</taxon>
        <taxon>metagenomes</taxon>
        <taxon>ecological metagenomes</taxon>
    </lineage>
</organism>
<sequence length="82" mass="9217">IETILLSGSLSIVARKLGNEVDETTLSKWIKRFKLRYTKDNLPNCNGCRQEGPACQSGICYVLMGLELYDLVPIMKGHLMND</sequence>
<proteinExistence type="predicted"/>
<evidence type="ECO:0000313" key="1">
    <source>
        <dbReference type="EMBL" id="KKK47187.1"/>
    </source>
</evidence>
<comment type="caution">
    <text evidence="1">The sequence shown here is derived from an EMBL/GenBank/DDBJ whole genome shotgun (WGS) entry which is preliminary data.</text>
</comment>
<feature type="non-terminal residue" evidence="1">
    <location>
        <position position="1"/>
    </location>
</feature>
<dbReference type="EMBL" id="LAZR01069706">
    <property type="protein sequence ID" value="KKK47187.1"/>
    <property type="molecule type" value="Genomic_DNA"/>
</dbReference>
<protein>
    <submittedName>
        <fullName evidence="1">Uncharacterized protein</fullName>
    </submittedName>
</protein>
<name>A0A0F8VS92_9ZZZZ</name>
<gene>
    <name evidence="1" type="ORF">LCGC14_3157740</name>
</gene>
<accession>A0A0F8VS92</accession>
<reference evidence="1" key="1">
    <citation type="journal article" date="2015" name="Nature">
        <title>Complex archaea that bridge the gap between prokaryotes and eukaryotes.</title>
        <authorList>
            <person name="Spang A."/>
            <person name="Saw J.H."/>
            <person name="Jorgensen S.L."/>
            <person name="Zaremba-Niedzwiedzka K."/>
            <person name="Martijn J."/>
            <person name="Lind A.E."/>
            <person name="van Eijk R."/>
            <person name="Schleper C."/>
            <person name="Guy L."/>
            <person name="Ettema T.J."/>
        </authorList>
    </citation>
    <scope>NUCLEOTIDE SEQUENCE</scope>
</reference>
<dbReference type="AlphaFoldDB" id="A0A0F8VS92"/>